<dbReference type="Gene3D" id="2.40.100.10">
    <property type="entry name" value="Cyclophilin-like"/>
    <property type="match status" value="2"/>
</dbReference>
<dbReference type="PANTHER" id="PTHR43309">
    <property type="entry name" value="5-OXOPROLINASE SUBUNIT C"/>
    <property type="match status" value="1"/>
</dbReference>
<evidence type="ECO:0000259" key="5">
    <source>
        <dbReference type="SMART" id="SM00796"/>
    </source>
</evidence>
<reference evidence="7 8" key="1">
    <citation type="submission" date="2018-09" db="EMBL/GenBank/DDBJ databases">
        <title>Optimization and identification of Corynebacterium falsenii FN1-14 from fish paste.</title>
        <authorList>
            <person name="Daroonpunt R."/>
            <person name="Tanasupawat S."/>
        </authorList>
    </citation>
    <scope>NUCLEOTIDE SEQUENCE [LARGE SCALE GENOMIC DNA]</scope>
    <source>
        <strain evidence="7 8">FN1-14</strain>
    </source>
</reference>
<accession>A0A418Q5T5</accession>
<dbReference type="OrthoDB" id="9768696at2"/>
<evidence type="ECO:0000313" key="7">
    <source>
        <dbReference type="EMBL" id="RIX34023.1"/>
    </source>
</evidence>
<keyword evidence="2" id="KW-0378">Hydrolase</keyword>
<dbReference type="GO" id="GO:0016787">
    <property type="term" value="F:hydrolase activity"/>
    <property type="evidence" value="ECO:0007669"/>
    <property type="project" value="UniProtKB-KW"/>
</dbReference>
<dbReference type="InterPro" id="IPR052708">
    <property type="entry name" value="PxpC"/>
</dbReference>
<dbReference type="GO" id="GO:0016740">
    <property type="term" value="F:transferase activity"/>
    <property type="evidence" value="ECO:0007669"/>
    <property type="project" value="UniProtKB-KW"/>
</dbReference>
<proteinExistence type="predicted"/>
<feature type="region of interest" description="Disordered" evidence="4">
    <location>
        <begin position="222"/>
        <end position="254"/>
    </location>
</feature>
<evidence type="ECO:0000313" key="8">
    <source>
        <dbReference type="Proteomes" id="UP000285278"/>
    </source>
</evidence>
<dbReference type="SUPFAM" id="SSF160467">
    <property type="entry name" value="PH0987 N-terminal domain-like"/>
    <property type="match status" value="1"/>
</dbReference>
<protein>
    <submittedName>
        <fullName evidence="7">Carboxyltransferase domain-containing protein</fullName>
    </submittedName>
</protein>
<dbReference type="InterPro" id="IPR029000">
    <property type="entry name" value="Cyclophilin-like_dom_sf"/>
</dbReference>
<dbReference type="PANTHER" id="PTHR43309:SF3">
    <property type="entry name" value="5-OXOPROLINASE SUBUNIT C"/>
    <property type="match status" value="1"/>
</dbReference>
<dbReference type="AlphaFoldDB" id="A0A418Q5T5"/>
<evidence type="ECO:0000256" key="1">
    <source>
        <dbReference type="ARBA" id="ARBA00022741"/>
    </source>
</evidence>
<evidence type="ECO:0000259" key="6">
    <source>
        <dbReference type="SMART" id="SM00797"/>
    </source>
</evidence>
<keyword evidence="8" id="KW-1185">Reference proteome</keyword>
<organism evidence="7 8">
    <name type="scientific">Corynebacterium falsenii</name>
    <dbReference type="NCBI Taxonomy" id="108486"/>
    <lineage>
        <taxon>Bacteria</taxon>
        <taxon>Bacillati</taxon>
        <taxon>Actinomycetota</taxon>
        <taxon>Actinomycetes</taxon>
        <taxon>Mycobacteriales</taxon>
        <taxon>Corynebacteriaceae</taxon>
        <taxon>Corynebacterium</taxon>
    </lineage>
</organism>
<name>A0A418Q5T5_9CORY</name>
<gene>
    <name evidence="7" type="ORF">D3M95_09015</name>
</gene>
<feature type="domain" description="Carboxyltransferase" evidence="6">
    <location>
        <begin position="281"/>
        <end position="566"/>
    </location>
</feature>
<dbReference type="SUPFAM" id="SSF50891">
    <property type="entry name" value="Cyclophilin-like"/>
    <property type="match status" value="2"/>
</dbReference>
<dbReference type="InterPro" id="IPR003833">
    <property type="entry name" value="CT_C_D"/>
</dbReference>
<dbReference type="GO" id="GO:0005524">
    <property type="term" value="F:ATP binding"/>
    <property type="evidence" value="ECO:0007669"/>
    <property type="project" value="UniProtKB-KW"/>
</dbReference>
<evidence type="ECO:0000256" key="4">
    <source>
        <dbReference type="SAM" id="MobiDB-lite"/>
    </source>
</evidence>
<dbReference type="SMART" id="SM00796">
    <property type="entry name" value="AHS1"/>
    <property type="match status" value="1"/>
</dbReference>
<dbReference type="STRING" id="1451189.CFAL_02470"/>
<dbReference type="Pfam" id="PF02626">
    <property type="entry name" value="CT_A_B"/>
    <property type="match status" value="1"/>
</dbReference>
<dbReference type="Gene3D" id="3.30.1360.40">
    <property type="match status" value="1"/>
</dbReference>
<feature type="region of interest" description="Disordered" evidence="4">
    <location>
        <begin position="491"/>
        <end position="515"/>
    </location>
</feature>
<sequence>MSDPTHRALRPRLHAAGDRAILVDLGNRSSLETVMDWHHHFSASPLAGQRDVIAAATTILFTFSSAYAARRAWSHLAKATPATRDESAASTVTIPVVYDGDDLSELAAMLHVSTEELITRHTSQRWIAAFGGFAPGFTYCAPAPSESSNNSVTWDVPRKDSPRTSVPAGSVALAGSFSAVYPSSSPGGWQLIGHTDLPMWDTTNPDNPALLHPGDEVRYTAQRESIRTSHSTARTTEPSTTASPKPTTNPAHHAPAQPAFHVDSAGLLTVFEDSGRPGFGDVGVNPSGAADRASAWAANDAVGNSGSATVLENIGGLRLRALTDTVVAITGAAAHIELTTPQQANHARGLAQPILIRAGHTVSVEPVSAPGSGLRSYVAVRGGFHAVPTLGSTSTDVLSGLGPAPIQDGDTLSAHPDDATRVATHGVIRSAVAGGVNPQQPHDPSTPTELRCVAGPRADWFDPEELARFTEIEWVVSGTSNRVGLRMQVPGDQPLRRSRTDELPSEGMTHGSVQVPPNGLPVVFLADHPVTGGYPVIATVIDDDLDAAGQLAPGDTVRFVLTDLRNPEP</sequence>
<keyword evidence="3" id="KW-0067">ATP-binding</keyword>
<dbReference type="Pfam" id="PF02682">
    <property type="entry name" value="CT_C_D"/>
    <property type="match status" value="1"/>
</dbReference>
<dbReference type="InterPro" id="IPR003778">
    <property type="entry name" value="CT_A_B"/>
</dbReference>
<evidence type="ECO:0000256" key="2">
    <source>
        <dbReference type="ARBA" id="ARBA00022801"/>
    </source>
</evidence>
<keyword evidence="7" id="KW-0808">Transferase</keyword>
<feature type="compositionally biased region" description="Polar residues" evidence="4">
    <location>
        <begin position="228"/>
        <end position="249"/>
    </location>
</feature>
<dbReference type="EMBL" id="QXJK01000010">
    <property type="protein sequence ID" value="RIX34023.1"/>
    <property type="molecule type" value="Genomic_DNA"/>
</dbReference>
<evidence type="ECO:0000256" key="3">
    <source>
        <dbReference type="ARBA" id="ARBA00022840"/>
    </source>
</evidence>
<keyword evidence="1" id="KW-0547">Nucleotide-binding</keyword>
<feature type="domain" description="Carboxyltransferase" evidence="5">
    <location>
        <begin position="11"/>
        <end position="211"/>
    </location>
</feature>
<dbReference type="Proteomes" id="UP000285278">
    <property type="component" value="Unassembled WGS sequence"/>
</dbReference>
<dbReference type="RefSeq" id="WP_052337513.1">
    <property type="nucleotide sequence ID" value="NZ_CBCRUA010000027.1"/>
</dbReference>
<dbReference type="SMART" id="SM00797">
    <property type="entry name" value="AHS2"/>
    <property type="match status" value="1"/>
</dbReference>
<comment type="caution">
    <text evidence="7">The sequence shown here is derived from an EMBL/GenBank/DDBJ whole genome shotgun (WGS) entry which is preliminary data.</text>
</comment>